<dbReference type="InterPro" id="IPR002347">
    <property type="entry name" value="SDR_fam"/>
</dbReference>
<evidence type="ECO:0000256" key="4">
    <source>
        <dbReference type="ARBA" id="ARBA00022832"/>
    </source>
</evidence>
<dbReference type="EMBL" id="GFDF01002343">
    <property type="protein sequence ID" value="JAV11741.1"/>
    <property type="molecule type" value="Transcribed_RNA"/>
</dbReference>
<comment type="subcellular location">
    <subcellularLocation>
        <location evidence="1">Peroxisome</location>
    </subcellularLocation>
</comment>
<dbReference type="AlphaFoldDB" id="A0A1L8DZ43"/>
<dbReference type="PRINTS" id="PR00081">
    <property type="entry name" value="GDHRDH"/>
</dbReference>
<dbReference type="GO" id="GO:0005777">
    <property type="term" value="C:peroxisome"/>
    <property type="evidence" value="ECO:0007669"/>
    <property type="project" value="UniProtKB-SubCell"/>
</dbReference>
<keyword evidence="5" id="KW-0560">Oxidoreductase</keyword>
<dbReference type="Pfam" id="PF22622">
    <property type="entry name" value="MFE-2_hydrat-2_N"/>
    <property type="match status" value="1"/>
</dbReference>
<dbReference type="GO" id="GO:0006635">
    <property type="term" value="P:fatty acid beta-oxidation"/>
    <property type="evidence" value="ECO:0007669"/>
    <property type="project" value="UniProtKB-UniPathway"/>
</dbReference>
<dbReference type="UniPathway" id="UPA00659"/>
<dbReference type="InterPro" id="IPR051687">
    <property type="entry name" value="Peroxisomal_Beta-Oxidation"/>
</dbReference>
<dbReference type="InterPro" id="IPR020904">
    <property type="entry name" value="Sc_DH/Rdtase_CS"/>
</dbReference>
<dbReference type="InterPro" id="IPR036527">
    <property type="entry name" value="SCP2_sterol-bd_dom_sf"/>
</dbReference>
<evidence type="ECO:0000259" key="11">
    <source>
        <dbReference type="SMART" id="SM00822"/>
    </source>
</evidence>
<dbReference type="InterPro" id="IPR054357">
    <property type="entry name" value="MFE-2_N"/>
</dbReference>
<comment type="pathway">
    <text evidence="2">Lipid metabolism; fatty acid beta-oxidation.</text>
</comment>
<accession>A0A1L8DZ43</accession>
<dbReference type="SUPFAM" id="SSF51735">
    <property type="entry name" value="NAD(P)-binding Rossmann-fold domains"/>
    <property type="match status" value="1"/>
</dbReference>
<proteinExistence type="inferred from homology"/>
<dbReference type="PANTHER" id="PTHR45024">
    <property type="entry name" value="DEHYDROGENASES, SHORT CHAIN"/>
    <property type="match status" value="1"/>
</dbReference>
<dbReference type="InterPro" id="IPR029069">
    <property type="entry name" value="HotDog_dom_sf"/>
</dbReference>
<dbReference type="CDD" id="cd03448">
    <property type="entry name" value="HDE_HSD"/>
    <property type="match status" value="1"/>
</dbReference>
<evidence type="ECO:0000256" key="9">
    <source>
        <dbReference type="ARBA" id="ARBA00023239"/>
    </source>
</evidence>
<evidence type="ECO:0000256" key="6">
    <source>
        <dbReference type="ARBA" id="ARBA00023098"/>
    </source>
</evidence>
<dbReference type="SMART" id="SM00822">
    <property type="entry name" value="PKS_KR"/>
    <property type="match status" value="1"/>
</dbReference>
<keyword evidence="6" id="KW-0443">Lipid metabolism</keyword>
<dbReference type="Pfam" id="PF01575">
    <property type="entry name" value="MaoC_dehydratas"/>
    <property type="match status" value="1"/>
</dbReference>
<evidence type="ECO:0000256" key="3">
    <source>
        <dbReference type="ARBA" id="ARBA00006484"/>
    </source>
</evidence>
<dbReference type="InterPro" id="IPR057326">
    <property type="entry name" value="KR_dom"/>
</dbReference>
<dbReference type="FunFam" id="3.10.129.10:FF:000013">
    <property type="entry name" value="Peroxisomal multifunctional enzyme type 2"/>
    <property type="match status" value="1"/>
</dbReference>
<dbReference type="Gene3D" id="3.30.1050.10">
    <property type="entry name" value="SCP2 sterol-binding domain"/>
    <property type="match status" value="1"/>
</dbReference>
<dbReference type="PANTHER" id="PTHR45024:SF2">
    <property type="entry name" value="SCP2 DOMAIN-CONTAINING PROTEIN"/>
    <property type="match status" value="1"/>
</dbReference>
<evidence type="ECO:0000313" key="12">
    <source>
        <dbReference type="EMBL" id="JAV11741.1"/>
    </source>
</evidence>
<keyword evidence="7" id="KW-0576">Peroxisome</keyword>
<dbReference type="GO" id="GO:0016491">
    <property type="term" value="F:oxidoreductase activity"/>
    <property type="evidence" value="ECO:0007669"/>
    <property type="project" value="UniProtKB-KW"/>
</dbReference>
<dbReference type="FunFam" id="3.40.50.720:FF:000185">
    <property type="entry name" value="peroxisomal multifunctional enzyme type 2"/>
    <property type="match status" value="1"/>
</dbReference>
<sequence length="725" mass="78192">MSQLRFDGRVVIVTGAGAGLGREYALLFASRGAKVVVNDLGGDPQGKGKSQKAADVVVDEIRAMGGVAVADYHSVTDGEKIVQTAMENFGRIDVLVNNAGILRDKSFPRISEEDWNLIHDVHVKGSFKTTQAAFPIFKKQNFGRIIMTSSNSGVYGNFGQANYSAAKLGLVGLANTIAIEGAKYNIHCNVIVPTAASRMTQGILPEQLFKELKPKLIAPVVVYLCHENTEDNGAVIASAAGWAGKVEIYAGKGSVLRTSLHQDVTIENVRDAWSKVLDMTAAQNMKTSAAASAKLMTILDQLDQPSGQPSGNTNQSNGVYENEFTFGYKDLILYALGIGASVNEPSDLKYLYESHEEFSVLPSYFIQPGLMLTMGSSITKSAITHKEFDLTNVLHGEQYLEVYDFPLEGNLRTEGKVIDVMDKGSGAVVVTCCETFDNHGNLVAKNQSSTFIVGCGNFGGKKNPSPEVIPTLPTPTTPPETSITLKTSVDQAAIFRLSGDANPLHIDPNFSIIAGYKTPILHGLCTLGFSLRAVLKTYANNDATLFKAIKVRFVKPVIPGQTLKVDMWQNGNRIQFKTSVVETGQDVLTGAYVDLTSTVKVEKAIETSSNMGLQSDAIFGAIKDRVNDDQAKAKSVNGVFAYKITENGKVVKEWTLDLKSAKVYEGAPQGVKADTTLTVADTDFVDIAMGKINPQVAFMKGKLKIAGNIMLTQKLVPFLKTDSKL</sequence>
<protein>
    <recommendedName>
        <fullName evidence="10">Peroxisomal multifunctional enzyme type 2</fullName>
    </recommendedName>
</protein>
<keyword evidence="8" id="KW-0413">Isomerase</keyword>
<feature type="domain" description="Ketoreductase" evidence="11">
    <location>
        <begin position="9"/>
        <end position="183"/>
    </location>
</feature>
<keyword evidence="9" id="KW-0456">Lyase</keyword>
<dbReference type="InterPro" id="IPR002539">
    <property type="entry name" value="MaoC-like_dom"/>
</dbReference>
<dbReference type="PROSITE" id="PS00061">
    <property type="entry name" value="ADH_SHORT"/>
    <property type="match status" value="1"/>
</dbReference>
<dbReference type="InterPro" id="IPR036291">
    <property type="entry name" value="NAD(P)-bd_dom_sf"/>
</dbReference>
<dbReference type="Gene3D" id="3.10.129.10">
    <property type="entry name" value="Hotdog Thioesterase"/>
    <property type="match status" value="1"/>
</dbReference>
<evidence type="ECO:0000256" key="7">
    <source>
        <dbReference type="ARBA" id="ARBA00023140"/>
    </source>
</evidence>
<dbReference type="CDD" id="cd05353">
    <property type="entry name" value="hydroxyacyl-CoA-like_DH_SDR_c-like"/>
    <property type="match status" value="1"/>
</dbReference>
<name>A0A1L8DZ43_9DIPT</name>
<dbReference type="Gene3D" id="3.40.50.720">
    <property type="entry name" value="NAD(P)-binding Rossmann-like Domain"/>
    <property type="match status" value="1"/>
</dbReference>
<evidence type="ECO:0000256" key="1">
    <source>
        <dbReference type="ARBA" id="ARBA00004275"/>
    </source>
</evidence>
<comment type="similarity">
    <text evidence="3">Belongs to the short-chain dehydrogenases/reductases (SDR) family.</text>
</comment>
<evidence type="ECO:0000256" key="10">
    <source>
        <dbReference type="ARBA" id="ARBA00073497"/>
    </source>
</evidence>
<dbReference type="SUPFAM" id="SSF55718">
    <property type="entry name" value="SCP-like"/>
    <property type="match status" value="1"/>
</dbReference>
<evidence type="ECO:0000256" key="5">
    <source>
        <dbReference type="ARBA" id="ARBA00023002"/>
    </source>
</evidence>
<dbReference type="SUPFAM" id="SSF54637">
    <property type="entry name" value="Thioesterase/thiol ester dehydrase-isomerase"/>
    <property type="match status" value="2"/>
</dbReference>
<organism evidence="12">
    <name type="scientific">Nyssomyia neivai</name>
    <dbReference type="NCBI Taxonomy" id="330878"/>
    <lineage>
        <taxon>Eukaryota</taxon>
        <taxon>Metazoa</taxon>
        <taxon>Ecdysozoa</taxon>
        <taxon>Arthropoda</taxon>
        <taxon>Hexapoda</taxon>
        <taxon>Insecta</taxon>
        <taxon>Pterygota</taxon>
        <taxon>Neoptera</taxon>
        <taxon>Endopterygota</taxon>
        <taxon>Diptera</taxon>
        <taxon>Nematocera</taxon>
        <taxon>Psychodoidea</taxon>
        <taxon>Psychodidae</taxon>
        <taxon>Nyssomyia</taxon>
    </lineage>
</organism>
<dbReference type="Pfam" id="PF02036">
    <property type="entry name" value="SCP2"/>
    <property type="match status" value="1"/>
</dbReference>
<dbReference type="Gene3D" id="1.10.287.4290">
    <property type="match status" value="1"/>
</dbReference>
<dbReference type="PRINTS" id="PR00080">
    <property type="entry name" value="SDRFAMILY"/>
</dbReference>
<dbReference type="InterPro" id="IPR003033">
    <property type="entry name" value="SCP2_sterol-bd_dom"/>
</dbReference>
<dbReference type="GO" id="GO:0016853">
    <property type="term" value="F:isomerase activity"/>
    <property type="evidence" value="ECO:0007669"/>
    <property type="project" value="UniProtKB-KW"/>
</dbReference>
<keyword evidence="4" id="KW-0276">Fatty acid metabolism</keyword>
<reference evidence="12" key="1">
    <citation type="submission" date="2016-12" db="EMBL/GenBank/DDBJ databases">
        <title>An insight into the sialome and mialome of the sand fly, Nyssomyia neivai.</title>
        <authorList>
            <person name="Sebastian V."/>
            <person name="Goulart T.M."/>
            <person name="Oliveira W."/>
            <person name="Calvo E."/>
            <person name="Oliveira L.F."/>
            <person name="Pinto M.C."/>
            <person name="Rosselino A.M."/>
            <person name="Ribeiro J.M."/>
        </authorList>
    </citation>
    <scope>NUCLEOTIDE SEQUENCE</scope>
</reference>
<evidence type="ECO:0000256" key="8">
    <source>
        <dbReference type="ARBA" id="ARBA00023235"/>
    </source>
</evidence>
<evidence type="ECO:0000256" key="2">
    <source>
        <dbReference type="ARBA" id="ARBA00005005"/>
    </source>
</evidence>
<dbReference type="Pfam" id="PF00106">
    <property type="entry name" value="adh_short"/>
    <property type="match status" value="1"/>
</dbReference>
<dbReference type="GO" id="GO:0018812">
    <property type="term" value="F:3-hydroxyacyl-CoA dehydratase activity"/>
    <property type="evidence" value="ECO:0007669"/>
    <property type="project" value="UniProtKB-ARBA"/>
</dbReference>